<dbReference type="EMBL" id="MT621631">
    <property type="protein sequence ID" value="QWL22465.1"/>
    <property type="molecule type" value="Genomic_DNA"/>
</dbReference>
<evidence type="ECO:0000313" key="7">
    <source>
        <dbReference type="EMBL" id="ATL22050.1"/>
    </source>
</evidence>
<evidence type="ECO:0000256" key="4">
    <source>
        <dbReference type="ARBA" id="ARBA00023274"/>
    </source>
</evidence>
<dbReference type="EMBL" id="MT621616">
    <property type="protein sequence ID" value="QWL21276.1"/>
    <property type="molecule type" value="Genomic_DNA"/>
</dbReference>
<reference evidence="10" key="3">
    <citation type="submission" date="2017-01" db="EMBL/GenBank/DDBJ databases">
        <authorList>
            <person name="Wang T."/>
            <person name="Wu C.S."/>
            <person name="Chaw S.M."/>
        </authorList>
    </citation>
    <scope>NUCLEOTIDE SEQUENCE</scope>
</reference>
<dbReference type="EMBL" id="MF592986">
    <property type="protein sequence ID" value="AUN45138.1"/>
    <property type="molecule type" value="Genomic_DNA"/>
</dbReference>
<sequence length="57" mass="6430">MAVPKKRTSLSKKRIRKNIWKRKGYQAAAKALSLAKSISTGHSKSFVVRQTSNKDLE</sequence>
<evidence type="ECO:0000256" key="5">
    <source>
        <dbReference type="ARBA" id="ARBA00035280"/>
    </source>
</evidence>
<dbReference type="GeneID" id="34681812"/>
<reference evidence="9" key="5">
    <citation type="submission" date="2017-08" db="EMBL/GenBank/DDBJ databases">
        <title>The chloroplast genome adaptation of Cassytha filiformis to its parasitism.</title>
        <authorList>
            <person name="Ma H."/>
            <person name="Zhang C."/>
            <person name="Liu Z."/>
            <person name="Ci X."/>
            <person name="Li J."/>
        </authorList>
    </citation>
    <scope>NUCLEOTIDE SEQUENCE</scope>
</reference>
<keyword evidence="7" id="KW-0934">Plastid</keyword>
<dbReference type="InterPro" id="IPR044958">
    <property type="entry name" value="Ribosomal_bL32_plant/cyanobact"/>
</dbReference>
<reference evidence="7" key="6">
    <citation type="submission" date="2017-09" db="EMBL/GenBank/DDBJ databases">
        <authorList>
            <person name="Ehlers B."/>
            <person name="Leendertz F.H."/>
        </authorList>
    </citation>
    <scope>NUCLEOTIDE SEQUENCE</scope>
</reference>
<evidence type="ECO:0000256" key="1">
    <source>
        <dbReference type="ARBA" id="ARBA00004229"/>
    </source>
</evidence>
<evidence type="ECO:0000256" key="6">
    <source>
        <dbReference type="ARBA" id="ARBA00035431"/>
    </source>
</evidence>
<geneLocation type="plastid" evidence="7"/>
<comment type="similarity">
    <text evidence="2">Belongs to the bacterial ribosomal protein bL32 family.</text>
</comment>
<dbReference type="PANTHER" id="PTHR36083:SF1">
    <property type="entry name" value="LARGE RIBOSOMAL SUBUNIT PROTEIN BL32C"/>
    <property type="match status" value="1"/>
</dbReference>
<name>A0A291PSL2_9MAGN</name>
<dbReference type="AlphaFoldDB" id="A0A291PSL2"/>
<proteinExistence type="inferred from homology"/>
<evidence type="ECO:0000313" key="10">
    <source>
        <dbReference type="EMBL" id="BBA53402.1"/>
    </source>
</evidence>
<dbReference type="EMBL" id="LC210517">
    <property type="protein sequence ID" value="BBA53402.1"/>
    <property type="molecule type" value="Genomic_DNA"/>
</dbReference>
<dbReference type="RefSeq" id="YP_009432851.1">
    <property type="nucleotide sequence ID" value="NC_036001.1"/>
</dbReference>
<dbReference type="Pfam" id="PF01783">
    <property type="entry name" value="Ribosomal_L32p"/>
    <property type="match status" value="1"/>
</dbReference>
<dbReference type="SUPFAM" id="SSF57829">
    <property type="entry name" value="Zn-binding ribosomal proteins"/>
    <property type="match status" value="1"/>
</dbReference>
<keyword evidence="3 7" id="KW-0689">Ribosomal protein</keyword>
<evidence type="ECO:0000313" key="9">
    <source>
        <dbReference type="EMBL" id="AXV54172.1"/>
    </source>
</evidence>
<keyword evidence="7" id="KW-0150">Chloroplast</keyword>
<gene>
    <name evidence="7" type="primary">rpl32</name>
    <name evidence="8" type="ORF">CCF0096</name>
</gene>
<accession>A0A291PSL2</accession>
<reference evidence="11" key="7">
    <citation type="journal article" date="2021" name="Bot. J. Linn. Soc.">
        <title>Can plastid genome sequencing be used for species identification in Lauraceae?</title>
        <authorList>
            <person name="Liu Z.-F."/>
            <person name="Ma H."/>
            <person name="Ci X.-Q."/>
            <person name="Li L."/>
            <person name="Song Y."/>
            <person name="Liu B."/>
            <person name="Li H.-W."/>
            <person name="Wang S.-L."/>
            <person name="Qu X.-J."/>
            <person name="Hu J.-L."/>
            <person name="Zhang X.-Y."/>
            <person name="Conran J.G."/>
            <person name="Twyford A.D."/>
            <person name="Yang J.-B."/>
            <person name="Hollingsworth P.M."/>
            <person name="Li J."/>
        </authorList>
    </citation>
    <scope>NUCLEOTIDE SEQUENCE</scope>
</reference>
<dbReference type="GO" id="GO:0006412">
    <property type="term" value="P:translation"/>
    <property type="evidence" value="ECO:0007669"/>
    <property type="project" value="InterPro"/>
</dbReference>
<reference evidence="7" key="2">
    <citation type="journal article" date="2017" name="Genome Biol. Evol.">
        <title>Evolutionary Comparisons of the Chloroplast Genome in Lauraceae and Insights into Loss Events in the Magnoliids.</title>
        <authorList>
            <person name="Song Y."/>
            <person name="Yu W.-B."/>
            <person name="Tan Y."/>
            <person name="Liu B."/>
            <person name="Yao X."/>
            <person name="Jin J."/>
            <person name="Padmanaba M."/>
            <person name="Yang J.-B."/>
            <person name="Corlett R.T."/>
        </authorList>
    </citation>
    <scope>NUCLEOTIDE SEQUENCE</scope>
</reference>
<dbReference type="EMBL" id="MF939337">
    <property type="protein sequence ID" value="ATL22050.1"/>
    <property type="molecule type" value="Genomic_DNA"/>
</dbReference>
<reference evidence="10" key="1">
    <citation type="journal article" date="2017" name="Genome Biol Evol evx177">
        <title>Plastome evolution in the sole hemiparasitic genus laurel dodder (Cassytha) and insights into the plastid phylogenomics of Lauraceae.</title>
        <authorList>
            <person name="Wu C.-S."/>
            <person name="Wang T.-J."/>
            <person name="Wu C.-W."/>
            <person name="Wang Y.-N."/>
            <person name="Chaw S.-M."/>
        </authorList>
    </citation>
    <scope>NUCLEOTIDE SEQUENCE</scope>
</reference>
<dbReference type="GO" id="GO:0015934">
    <property type="term" value="C:large ribosomal subunit"/>
    <property type="evidence" value="ECO:0007669"/>
    <property type="project" value="InterPro"/>
</dbReference>
<evidence type="ECO:0000313" key="8">
    <source>
        <dbReference type="EMBL" id="AUN45138.1"/>
    </source>
</evidence>
<organism evidence="7">
    <name type="scientific">Cassytha filiformis</name>
    <dbReference type="NCBI Taxonomy" id="121073"/>
    <lineage>
        <taxon>Eukaryota</taxon>
        <taxon>Viridiplantae</taxon>
        <taxon>Streptophyta</taxon>
        <taxon>Embryophyta</taxon>
        <taxon>Tracheophyta</taxon>
        <taxon>Spermatophyta</taxon>
        <taxon>Magnoliopsida</taxon>
        <taxon>Magnoliidae</taxon>
        <taxon>Laurales</taxon>
        <taxon>Lauraceae</taxon>
        <taxon>Cassytha</taxon>
    </lineage>
</organism>
<dbReference type="EMBL" id="MF686119">
    <property type="protein sequence ID" value="AXV54172.1"/>
    <property type="molecule type" value="Genomic_DNA"/>
</dbReference>
<reference evidence="8" key="4">
    <citation type="submission" date="2017-08" db="EMBL/GenBank/DDBJ databases">
        <title>Complete loss of one IR copy from chloroplast genome of Cassytha filiformis (Lauraceae) in the sole hemiparasitic genus of Laurales.</title>
        <authorList>
            <person name="Shin H.W."/>
        </authorList>
    </citation>
    <scope>NUCLEOTIDE SEQUENCE</scope>
</reference>
<evidence type="ECO:0000256" key="2">
    <source>
        <dbReference type="ARBA" id="ARBA00008560"/>
    </source>
</evidence>
<dbReference type="GO" id="GO:0003735">
    <property type="term" value="F:structural constituent of ribosome"/>
    <property type="evidence" value="ECO:0007669"/>
    <property type="project" value="InterPro"/>
</dbReference>
<evidence type="ECO:0000256" key="3">
    <source>
        <dbReference type="ARBA" id="ARBA00022980"/>
    </source>
</evidence>
<protein>
    <recommendedName>
        <fullName evidence="5">Large ribosomal subunit protein bL32c</fullName>
    </recommendedName>
    <alternativeName>
        <fullName evidence="6">50S ribosomal protein L32, chloroplastic</fullName>
    </alternativeName>
</protein>
<dbReference type="HAMAP" id="MF_00340">
    <property type="entry name" value="Ribosomal_bL32"/>
    <property type="match status" value="1"/>
</dbReference>
<dbReference type="InterPro" id="IPR011332">
    <property type="entry name" value="Ribosomal_zn-bd"/>
</dbReference>
<keyword evidence="4" id="KW-0687">Ribonucleoprotein</keyword>
<comment type="subcellular location">
    <subcellularLocation>
        <location evidence="1">Plastid</location>
        <location evidence="1">Chloroplast</location>
    </subcellularLocation>
</comment>
<dbReference type="GO" id="GO:0009507">
    <property type="term" value="C:chloroplast"/>
    <property type="evidence" value="ECO:0007669"/>
    <property type="project" value="UniProtKB-SubCell"/>
</dbReference>
<dbReference type="PANTHER" id="PTHR36083">
    <property type="entry name" value="50S RIBOSOMAL PROTEIN L32, CHLOROPLASTIC"/>
    <property type="match status" value="1"/>
</dbReference>
<dbReference type="InterPro" id="IPR002677">
    <property type="entry name" value="Ribosomal_bL32"/>
</dbReference>
<evidence type="ECO:0000313" key="11">
    <source>
        <dbReference type="EMBL" id="QWL21276.1"/>
    </source>
</evidence>